<dbReference type="EMBL" id="JAMKBI010000012">
    <property type="protein sequence ID" value="MCZ8534647.1"/>
    <property type="molecule type" value="Genomic_DNA"/>
</dbReference>
<accession>A0A9X3RBW8</accession>
<comment type="caution">
    <text evidence="2">The sequence shown here is derived from an EMBL/GenBank/DDBJ whole genome shotgun (WGS) entry which is preliminary data.</text>
</comment>
<dbReference type="Proteomes" id="UP001152172">
    <property type="component" value="Unassembled WGS sequence"/>
</dbReference>
<evidence type="ECO:0000256" key="1">
    <source>
        <dbReference type="SAM" id="Phobius"/>
    </source>
</evidence>
<keyword evidence="1" id="KW-0472">Membrane</keyword>
<evidence type="ECO:0000313" key="2">
    <source>
        <dbReference type="EMBL" id="MCZ8534647.1"/>
    </source>
</evidence>
<dbReference type="RefSeq" id="WP_269922778.1">
    <property type="nucleotide sequence ID" value="NZ_JAMKBI010000012.1"/>
</dbReference>
<feature type="transmembrane region" description="Helical" evidence="1">
    <location>
        <begin position="66"/>
        <end position="84"/>
    </location>
</feature>
<reference evidence="2" key="1">
    <citation type="submission" date="2022-05" db="EMBL/GenBank/DDBJ databases">
        <authorList>
            <person name="Colautti A."/>
            <person name="Iacumin L."/>
        </authorList>
    </citation>
    <scope>NUCLEOTIDE SEQUENCE</scope>
    <source>
        <strain evidence="2">DSM 30747</strain>
    </source>
</reference>
<name>A0A9X3RBW8_9BACI</name>
<dbReference type="AlphaFoldDB" id="A0A9X3RBW8"/>
<feature type="transmembrane region" description="Helical" evidence="1">
    <location>
        <begin position="34"/>
        <end position="54"/>
    </location>
</feature>
<proteinExistence type="predicted"/>
<feature type="transmembrane region" description="Helical" evidence="1">
    <location>
        <begin position="9"/>
        <end position="28"/>
    </location>
</feature>
<gene>
    <name evidence="2" type="ORF">M9R61_15190</name>
</gene>
<keyword evidence="1" id="KW-1133">Transmembrane helix</keyword>
<keyword evidence="3" id="KW-1185">Reference proteome</keyword>
<protein>
    <submittedName>
        <fullName evidence="2">Uncharacterized protein</fullName>
    </submittedName>
</protein>
<evidence type="ECO:0000313" key="3">
    <source>
        <dbReference type="Proteomes" id="UP001152172"/>
    </source>
</evidence>
<keyword evidence="1" id="KW-0812">Transmembrane</keyword>
<sequence length="86" mass="9693">MEENDRGTLYFNMSIGTLGLLIIVVGLYKYVETIGGDSSYALLGFPLTMIYLNYLEGKAGISKKILWIKSIIAISLLFIIYIFLFN</sequence>
<organism evidence="2 3">
    <name type="scientific">Psychrobacillus psychrodurans</name>
    <dbReference type="NCBI Taxonomy" id="126157"/>
    <lineage>
        <taxon>Bacteria</taxon>
        <taxon>Bacillati</taxon>
        <taxon>Bacillota</taxon>
        <taxon>Bacilli</taxon>
        <taxon>Bacillales</taxon>
        <taxon>Bacillaceae</taxon>
        <taxon>Psychrobacillus</taxon>
    </lineage>
</organism>